<proteinExistence type="predicted"/>
<dbReference type="CDD" id="cd17355">
    <property type="entry name" value="MFS_YcxA_like"/>
    <property type="match status" value="1"/>
</dbReference>
<keyword evidence="1 4" id="KW-0812">Transmembrane</keyword>
<evidence type="ECO:0000256" key="1">
    <source>
        <dbReference type="ARBA" id="ARBA00022692"/>
    </source>
</evidence>
<accession>A0A6J4VC95</accession>
<evidence type="ECO:0000259" key="5">
    <source>
        <dbReference type="PROSITE" id="PS50850"/>
    </source>
</evidence>
<dbReference type="InterPro" id="IPR036259">
    <property type="entry name" value="MFS_trans_sf"/>
</dbReference>
<reference evidence="6" key="1">
    <citation type="submission" date="2020-02" db="EMBL/GenBank/DDBJ databases">
        <authorList>
            <person name="Meier V. D."/>
        </authorList>
    </citation>
    <scope>NUCLEOTIDE SEQUENCE</scope>
    <source>
        <strain evidence="6">AVDCRST_MAG19</strain>
    </source>
</reference>
<feature type="transmembrane region" description="Helical" evidence="4">
    <location>
        <begin position="238"/>
        <end position="256"/>
    </location>
</feature>
<dbReference type="Gene3D" id="1.20.1250.20">
    <property type="entry name" value="MFS general substrate transporter like domains"/>
    <property type="match status" value="2"/>
</dbReference>
<dbReference type="InterPro" id="IPR011701">
    <property type="entry name" value="MFS"/>
</dbReference>
<gene>
    <name evidence="6" type="ORF">AVDCRST_MAG19-3212</name>
</gene>
<dbReference type="PANTHER" id="PTHR11360:SF284">
    <property type="entry name" value="EG:103B4.3 PROTEIN-RELATED"/>
    <property type="match status" value="1"/>
</dbReference>
<feature type="transmembrane region" description="Helical" evidence="4">
    <location>
        <begin position="53"/>
        <end position="73"/>
    </location>
</feature>
<feature type="transmembrane region" description="Helical" evidence="4">
    <location>
        <begin position="393"/>
        <end position="412"/>
    </location>
</feature>
<organism evidence="6">
    <name type="scientific">uncultured Thermomicrobiales bacterium</name>
    <dbReference type="NCBI Taxonomy" id="1645740"/>
    <lineage>
        <taxon>Bacteria</taxon>
        <taxon>Pseudomonadati</taxon>
        <taxon>Thermomicrobiota</taxon>
        <taxon>Thermomicrobia</taxon>
        <taxon>Thermomicrobiales</taxon>
        <taxon>environmental samples</taxon>
    </lineage>
</organism>
<dbReference type="InterPro" id="IPR050327">
    <property type="entry name" value="Proton-linked_MCT"/>
</dbReference>
<evidence type="ECO:0000256" key="3">
    <source>
        <dbReference type="ARBA" id="ARBA00023136"/>
    </source>
</evidence>
<keyword evidence="3 4" id="KW-0472">Membrane</keyword>
<sequence length="428" mass="44522">MARLIRQGPRDPIHPAWIVAGVTFLTLLAASGFRSTPGVLIVPLQEEFGWSRATISLAVSINLLLFGFSGPFAAALMERFGVRRVTVGALVTVAAGSALTTLMREPWQLALLWGVVVGLGTGAMASVLAATVANRWFVARRGVVLGALTAASATGQLVFLPLLAWLADTIGWRAASLTVAAAALGVVPLVRRFMQSRPEDVGARAFGATEMDAPVAVTGSPLANAFRGLGMGSRSPDFWLLAGSFFICGASTNGLIGTHLIPASIDHGMAAVAAASLLALIGVFDVVGTMLSGWLTDRWDARRLLFAYYGLRGLSLLYLPAAFDAPRFGLVLFVVFYGLDWVATVPPTVALTADVFGKANVGIVYGWIFAAHQLGAASAASAAGAIRTWTGDYALAFFAAGLLCLGAAAMVLRIGREPALPVPSAAPA</sequence>
<evidence type="ECO:0000256" key="4">
    <source>
        <dbReference type="SAM" id="Phobius"/>
    </source>
</evidence>
<feature type="transmembrane region" description="Helical" evidence="4">
    <location>
        <begin position="142"/>
        <end position="164"/>
    </location>
</feature>
<feature type="transmembrane region" description="Helical" evidence="4">
    <location>
        <begin position="109"/>
        <end position="130"/>
    </location>
</feature>
<dbReference type="GO" id="GO:0022857">
    <property type="term" value="F:transmembrane transporter activity"/>
    <property type="evidence" value="ECO:0007669"/>
    <property type="project" value="InterPro"/>
</dbReference>
<dbReference type="PROSITE" id="PS50850">
    <property type="entry name" value="MFS"/>
    <property type="match status" value="1"/>
</dbReference>
<keyword evidence="2 4" id="KW-1133">Transmembrane helix</keyword>
<dbReference type="PANTHER" id="PTHR11360">
    <property type="entry name" value="MONOCARBOXYLATE TRANSPORTER"/>
    <property type="match status" value="1"/>
</dbReference>
<feature type="transmembrane region" description="Helical" evidence="4">
    <location>
        <begin position="363"/>
        <end position="387"/>
    </location>
</feature>
<feature type="transmembrane region" description="Helical" evidence="4">
    <location>
        <begin position="85"/>
        <end position="103"/>
    </location>
</feature>
<dbReference type="InterPro" id="IPR020846">
    <property type="entry name" value="MFS_dom"/>
</dbReference>
<dbReference type="Pfam" id="PF07690">
    <property type="entry name" value="MFS_1"/>
    <property type="match status" value="1"/>
</dbReference>
<name>A0A6J4VC95_9BACT</name>
<evidence type="ECO:0000256" key="2">
    <source>
        <dbReference type="ARBA" id="ARBA00022989"/>
    </source>
</evidence>
<protein>
    <submittedName>
        <fullName evidence="6">Uncharacterized MFS-type transporter</fullName>
    </submittedName>
</protein>
<evidence type="ECO:0000313" key="6">
    <source>
        <dbReference type="EMBL" id="CAA9574866.1"/>
    </source>
</evidence>
<feature type="transmembrane region" description="Helical" evidence="4">
    <location>
        <begin position="12"/>
        <end position="33"/>
    </location>
</feature>
<feature type="transmembrane region" description="Helical" evidence="4">
    <location>
        <begin position="170"/>
        <end position="190"/>
    </location>
</feature>
<dbReference type="SUPFAM" id="SSF103473">
    <property type="entry name" value="MFS general substrate transporter"/>
    <property type="match status" value="1"/>
</dbReference>
<dbReference type="AlphaFoldDB" id="A0A6J4VC95"/>
<feature type="domain" description="Major facilitator superfamily (MFS) profile" evidence="5">
    <location>
        <begin position="18"/>
        <end position="419"/>
    </location>
</feature>
<dbReference type="EMBL" id="CADCWL010000174">
    <property type="protein sequence ID" value="CAA9574866.1"/>
    <property type="molecule type" value="Genomic_DNA"/>
</dbReference>
<feature type="transmembrane region" description="Helical" evidence="4">
    <location>
        <begin position="268"/>
        <end position="292"/>
    </location>
</feature>